<dbReference type="PROSITE" id="PS50943">
    <property type="entry name" value="HTH_CROC1"/>
    <property type="match status" value="1"/>
</dbReference>
<feature type="region of interest" description="Disordered" evidence="1">
    <location>
        <begin position="1"/>
        <end position="26"/>
    </location>
</feature>
<evidence type="ECO:0000259" key="2">
    <source>
        <dbReference type="PROSITE" id="PS50943"/>
    </source>
</evidence>
<feature type="domain" description="HTH cro/C1-type" evidence="2">
    <location>
        <begin position="34"/>
        <end position="88"/>
    </location>
</feature>
<dbReference type="InterPro" id="IPR001387">
    <property type="entry name" value="Cro/C1-type_HTH"/>
</dbReference>
<proteinExistence type="predicted"/>
<dbReference type="InterPro" id="IPR010982">
    <property type="entry name" value="Lambda_DNA-bd_dom_sf"/>
</dbReference>
<dbReference type="RefSeq" id="WP_278006832.1">
    <property type="nucleotide sequence ID" value="NZ_JARSBO010000004.1"/>
</dbReference>
<comment type="caution">
    <text evidence="3">The sequence shown here is derived from an EMBL/GenBank/DDBJ whole genome shotgun (WGS) entry which is preliminary data.</text>
</comment>
<keyword evidence="4" id="KW-1185">Reference proteome</keyword>
<dbReference type="Proteomes" id="UP001529180">
    <property type="component" value="Unassembled WGS sequence"/>
</dbReference>
<name>A0ABT6GBE2_9PROT</name>
<protein>
    <submittedName>
        <fullName evidence="3">Helix-turn-helix transcriptional regulator</fullName>
    </submittedName>
</protein>
<dbReference type="PANTHER" id="PTHR43236:SF1">
    <property type="entry name" value="BLL7220 PROTEIN"/>
    <property type="match status" value="1"/>
</dbReference>
<dbReference type="CDD" id="cd00093">
    <property type="entry name" value="HTH_XRE"/>
    <property type="match status" value="1"/>
</dbReference>
<dbReference type="SUPFAM" id="SSF47413">
    <property type="entry name" value="lambda repressor-like DNA-binding domains"/>
    <property type="match status" value="1"/>
</dbReference>
<dbReference type="PANTHER" id="PTHR43236">
    <property type="entry name" value="ANTITOXIN HIGA1"/>
    <property type="match status" value="1"/>
</dbReference>
<evidence type="ECO:0000313" key="3">
    <source>
        <dbReference type="EMBL" id="MDG4719390.1"/>
    </source>
</evidence>
<reference evidence="3 4" key="1">
    <citation type="submission" date="2023-03" db="EMBL/GenBank/DDBJ databases">
        <title>Strain FZY0004 represents a novel species in the genus Thalassospira isolated from seawater.</title>
        <authorList>
            <person name="Fu Z.-Y."/>
        </authorList>
    </citation>
    <scope>NUCLEOTIDE SEQUENCE [LARGE SCALE GENOMIC DNA]</scope>
    <source>
        <strain evidence="3 4">FZY0004</strain>
    </source>
</reference>
<gene>
    <name evidence="3" type="ORF">P7680_10315</name>
</gene>
<dbReference type="EMBL" id="JARSBO010000004">
    <property type="protein sequence ID" value="MDG4719390.1"/>
    <property type="molecule type" value="Genomic_DNA"/>
</dbReference>
<sequence length="161" mass="17756">MSSDDNTIDLRGRNRGRTATRTPNPVDVHVGSRVRLRRTLLGMSQEKLAEALGLTFQQVQKYERGANRVSASRMYDLSRALGVPVSFFFDDMPAEIAADKAASPEATLADSIDLTSRANLELIRNLERLPDVTARDLREMIGRLARGVEEINSTVKLGDAA</sequence>
<organism evidence="3 4">
    <name type="scientific">Thalassospira aquimaris</name>
    <dbReference type="NCBI Taxonomy" id="3037796"/>
    <lineage>
        <taxon>Bacteria</taxon>
        <taxon>Pseudomonadati</taxon>
        <taxon>Pseudomonadota</taxon>
        <taxon>Alphaproteobacteria</taxon>
        <taxon>Rhodospirillales</taxon>
        <taxon>Thalassospiraceae</taxon>
        <taxon>Thalassospira</taxon>
    </lineage>
</organism>
<evidence type="ECO:0000313" key="4">
    <source>
        <dbReference type="Proteomes" id="UP001529180"/>
    </source>
</evidence>
<dbReference type="Pfam" id="PF01381">
    <property type="entry name" value="HTH_3"/>
    <property type="match status" value="1"/>
</dbReference>
<dbReference type="SMART" id="SM00530">
    <property type="entry name" value="HTH_XRE"/>
    <property type="match status" value="1"/>
</dbReference>
<accession>A0ABT6GBE2</accession>
<evidence type="ECO:0000256" key="1">
    <source>
        <dbReference type="SAM" id="MobiDB-lite"/>
    </source>
</evidence>
<dbReference type="Gene3D" id="1.10.260.40">
    <property type="entry name" value="lambda repressor-like DNA-binding domains"/>
    <property type="match status" value="1"/>
</dbReference>
<dbReference type="InterPro" id="IPR052345">
    <property type="entry name" value="Rad_response_metalloprotease"/>
</dbReference>